<feature type="domain" description="AsmA" evidence="1">
    <location>
        <begin position="744"/>
        <end position="933"/>
    </location>
</feature>
<evidence type="ECO:0000313" key="2">
    <source>
        <dbReference type="EMBL" id="ABC23009.1"/>
    </source>
</evidence>
<accession>Q2RS86</accession>
<dbReference type="PANTHER" id="PTHR30441">
    <property type="entry name" value="DUF748 DOMAIN-CONTAINING PROTEIN"/>
    <property type="match status" value="1"/>
</dbReference>
<keyword evidence="3" id="KW-1185">Reference proteome</keyword>
<dbReference type="RefSeq" id="WP_011389864.1">
    <property type="nucleotide sequence ID" value="NC_007643.1"/>
</dbReference>
<dbReference type="Proteomes" id="UP000001929">
    <property type="component" value="Chromosome"/>
</dbReference>
<dbReference type="GO" id="GO:0090313">
    <property type="term" value="P:regulation of protein targeting to membrane"/>
    <property type="evidence" value="ECO:0007669"/>
    <property type="project" value="TreeGrafter"/>
</dbReference>
<dbReference type="EMBL" id="CP000230">
    <property type="protein sequence ID" value="ABC23009.1"/>
    <property type="molecule type" value="Genomic_DNA"/>
</dbReference>
<dbReference type="Pfam" id="PF05170">
    <property type="entry name" value="AsmA"/>
    <property type="match status" value="2"/>
</dbReference>
<dbReference type="GO" id="GO:0005886">
    <property type="term" value="C:plasma membrane"/>
    <property type="evidence" value="ECO:0007669"/>
    <property type="project" value="TreeGrafter"/>
</dbReference>
<proteinExistence type="predicted"/>
<dbReference type="KEGG" id="rru:Rru_A2209"/>
<name>Q2RS86_RHORT</name>
<dbReference type="InterPro" id="IPR007844">
    <property type="entry name" value="AsmA"/>
</dbReference>
<dbReference type="HOGENOM" id="CLU_284640_0_0_5"/>
<dbReference type="PATRIC" id="fig|269796.9.peg.2306"/>
<evidence type="ECO:0000313" key="3">
    <source>
        <dbReference type="Proteomes" id="UP000001929"/>
    </source>
</evidence>
<protein>
    <submittedName>
        <fullName evidence="2">AsmA</fullName>
    </submittedName>
</protein>
<organism evidence="2 3">
    <name type="scientific">Rhodospirillum rubrum (strain ATCC 11170 / ATH 1.1.1 / DSM 467 / LMG 4362 / NCIMB 8255 / S1)</name>
    <dbReference type="NCBI Taxonomy" id="269796"/>
    <lineage>
        <taxon>Bacteria</taxon>
        <taxon>Pseudomonadati</taxon>
        <taxon>Pseudomonadota</taxon>
        <taxon>Alphaproteobacteria</taxon>
        <taxon>Rhodospirillales</taxon>
        <taxon>Rhodospirillaceae</taxon>
        <taxon>Rhodospirillum</taxon>
    </lineage>
</organism>
<dbReference type="InterPro" id="IPR052894">
    <property type="entry name" value="AsmA-related"/>
</dbReference>
<gene>
    <name evidence="2" type="ordered locus">Rru_A2209</name>
</gene>
<dbReference type="eggNOG" id="COG2982">
    <property type="taxonomic scope" value="Bacteria"/>
</dbReference>
<reference evidence="2 3" key="1">
    <citation type="journal article" date="2011" name="Stand. Genomic Sci.">
        <title>Complete genome sequence of Rhodospirillum rubrum type strain (S1).</title>
        <authorList>
            <person name="Munk A.C."/>
            <person name="Copeland A."/>
            <person name="Lucas S."/>
            <person name="Lapidus A."/>
            <person name="Del Rio T.G."/>
            <person name="Barry K."/>
            <person name="Detter J.C."/>
            <person name="Hammon N."/>
            <person name="Israni S."/>
            <person name="Pitluck S."/>
            <person name="Brettin T."/>
            <person name="Bruce D."/>
            <person name="Han C."/>
            <person name="Tapia R."/>
            <person name="Gilna P."/>
            <person name="Schmutz J."/>
            <person name="Larimer F."/>
            <person name="Land M."/>
            <person name="Kyrpides N.C."/>
            <person name="Mavromatis K."/>
            <person name="Richardson P."/>
            <person name="Rohde M."/>
            <person name="Goker M."/>
            <person name="Klenk H.P."/>
            <person name="Zhang Y."/>
            <person name="Roberts G.P."/>
            <person name="Reslewic S."/>
            <person name="Schwartz D.C."/>
        </authorList>
    </citation>
    <scope>NUCLEOTIDE SEQUENCE [LARGE SCALE GENOMIC DNA]</scope>
    <source>
        <strain evidence="3">ATCC 11170 / ATH 1.1.1 / DSM 467 / LMG 4362 / NCIMB 8255 / S1</strain>
    </source>
</reference>
<dbReference type="STRING" id="269796.Rru_A2209"/>
<dbReference type="AlphaFoldDB" id="Q2RS86"/>
<dbReference type="PANTHER" id="PTHR30441:SF4">
    <property type="entry name" value="PROTEIN ASMA"/>
    <property type="match status" value="1"/>
</dbReference>
<dbReference type="EnsemblBacteria" id="ABC23009">
    <property type="protein sequence ID" value="ABC23009"/>
    <property type="gene ID" value="Rru_A2209"/>
</dbReference>
<evidence type="ECO:0000259" key="1">
    <source>
        <dbReference type="Pfam" id="PF05170"/>
    </source>
</evidence>
<sequence>MRTLLFGTVVLIALMVGTVLAVPSFVDWNLYRDRLSAEIQRITGRALVVEGDLSLHLLPTPALAAQGVSLANAPGGSDPVMARVDSVQVKVDLLPLLHGEVVVRSVEIIRPVIVLERLADGRGNWEMRAGQGGGDEVDGRLPGAPPVESADPLEVAFNHVEIVDGVVRYRDGGTERVIDNLDVTLVADRLNGPFSLQGRATALGLPVSLQAMIGAIDAGRATQVGIKLGLENQPSVFELTGLVSGLSTGPTLRGSMGLAVDDPAAALDRLGAAMGRDLGLSAGPMKLPLRVNSRIELSSAAAKFDDMVVQLAGNEVKGGASAVFGAVPRIDAAFVASRIDLEAWKTAWSDQPGGSPAALAVAHAEEKPPAWRFPQDLAVTLDLAVDAAIYNGSALRDLRLSAALSKGEVTINQLSARLPGVSDVSAFGFLTTPTEGLAIDLTLAGRSDNLRALLDWLKVDVGGVPGDRLRRFDGQATVVGTAAQVKITGLDVSLDTSQIRGAFTLRPGKRPGIGATVMVDRLDLDAYRSEAAQATGDPLPLLAGFERLNAFDTSFDFKAGAVTLGGESYGGIAVKGSLVKGKLTLAEATVADGPGGMRLGLGGAVSGFGGAPGFDNLTYDIEIPDPARVVRALRLDLPLAIESIDKLVLTGTVNGTANALTLRTTTTGDGATLNTEGTLVGAFAGVPTLSMGIGFAHPDAASFLAMVFPGYRAQGLPGALRLQGQLAGDLSTMALSDIQATVGAVPLSGSIAVNRKGDRPFVEADLQAGDLDLDPLLPASRLSALERPRAVRAAGLMLGGGSVAPPSLLPLRRVATSEGAVASPPDKEALADVDGALALRATSLTYAGLRLEQASLRAKLVDGVVTLSPVEGTLYGGRLKATAQRTPGPMAAYTLGLTLDGFKAGDYLAARGMAGGSGSGSLVLDLAARGEEDLVSTLSGKGVLSLTAIDVSDPSAPGRGLARLAGLLGGLGDLAGPKGAVGGPTPGAALDLNGPFSLEKGVVSFEAISLRAADFSASLSGRLDLGRDSIDAQGRVALSPEARAALAKDIALPDDIPFGIRGPLAKPVVRVLTPPLR</sequence>
<feature type="domain" description="AsmA" evidence="1">
    <location>
        <begin position="6"/>
        <end position="194"/>
    </location>
</feature>